<dbReference type="PANTHER" id="PTHR30040:SF2">
    <property type="entry name" value="FAD:PROTEIN FMN TRANSFERASE"/>
    <property type="match status" value="1"/>
</dbReference>
<dbReference type="EMBL" id="CABR01000112">
    <property type="protein sequence ID" value="CBI10893.1"/>
    <property type="molecule type" value="Genomic_DNA"/>
</dbReference>
<proteinExistence type="predicted"/>
<evidence type="ECO:0000256" key="3">
    <source>
        <dbReference type="ARBA" id="ARBA00016337"/>
    </source>
</evidence>
<keyword evidence="11" id="KW-0449">Lipoprotein</keyword>
<comment type="caution">
    <text evidence="11">The sequence shown here is derived from an EMBL/GenBank/DDBJ whole genome shotgun (WGS) entry which is preliminary data.</text>
</comment>
<keyword evidence="6" id="KW-0479">Metal-binding</keyword>
<evidence type="ECO:0000256" key="5">
    <source>
        <dbReference type="ARBA" id="ARBA00022679"/>
    </source>
</evidence>
<comment type="cofactor">
    <cofactor evidence="1">
        <name>Mg(2+)</name>
        <dbReference type="ChEBI" id="CHEBI:18420"/>
    </cofactor>
</comment>
<dbReference type="Pfam" id="PF02424">
    <property type="entry name" value="ApbE"/>
    <property type="match status" value="1"/>
</dbReference>
<accession>E6QUH0</accession>
<reference evidence="11" key="1">
    <citation type="submission" date="2009-10" db="EMBL/GenBank/DDBJ databases">
        <title>Diversity of trophic interactions inside an arsenic-rich microbial ecosystem.</title>
        <authorList>
            <person name="Bertin P.N."/>
            <person name="Heinrich-Salmeron A."/>
            <person name="Pelletier E."/>
            <person name="Goulhen-Chollet F."/>
            <person name="Arsene-Ploetze F."/>
            <person name="Gallien S."/>
            <person name="Calteau A."/>
            <person name="Vallenet D."/>
            <person name="Casiot C."/>
            <person name="Chane-Woon-Ming B."/>
            <person name="Giloteaux L."/>
            <person name="Barakat M."/>
            <person name="Bonnefoy V."/>
            <person name="Bruneel O."/>
            <person name="Chandler M."/>
            <person name="Cleiss J."/>
            <person name="Duran R."/>
            <person name="Elbaz-Poulichet F."/>
            <person name="Fonknechten N."/>
            <person name="Lauga B."/>
            <person name="Mornico D."/>
            <person name="Ortet P."/>
            <person name="Schaeffer C."/>
            <person name="Siguier P."/>
            <person name="Alexander Thil Smith A."/>
            <person name="Van Dorsselaer A."/>
            <person name="Weissenbach J."/>
            <person name="Medigue C."/>
            <person name="Le Paslier D."/>
        </authorList>
    </citation>
    <scope>NUCLEOTIDE SEQUENCE</scope>
</reference>
<sequence>MPLAWWLWVSVLVLGLAGCGQPPLYTQESYVFGTRVQISIYGEKRTKAQAAVAQVLREFDVLHHRLHAWEPGELSSLNDNFARSEDPVKIAPDLAAMLADATADSERSGGSFNPAIGNLIRLWGFQSDTFVPHQPDALSIAKLLAARPQMRDIVIKNGKAYSTNPAVRLDLGGYAKGYALDVAAQILRSMGIHNALINIGGNILALGQHGDRPWRVGIQHPRKPQAIASLALRDGEAIGTSGDYQRYFELGGRRYCHIIDPRTGWPVQGVESVTVLISPGPHAGVESDVDSKPLFIAGVAGWRKAAAVMGVQAAMLIDSQGHIYLTPSLRERLTFIPTQG</sequence>
<name>E6QUH0_9ZZZZ</name>
<keyword evidence="4" id="KW-0285">Flavoprotein</keyword>
<evidence type="ECO:0000256" key="4">
    <source>
        <dbReference type="ARBA" id="ARBA00022630"/>
    </source>
</evidence>
<protein>
    <recommendedName>
        <fullName evidence="3">FAD:protein FMN transferase</fullName>
        <ecNumber evidence="2">2.7.1.180</ecNumber>
    </recommendedName>
    <alternativeName>
        <fullName evidence="9">Flavin transferase</fullName>
    </alternativeName>
</protein>
<dbReference type="EC" id="2.7.1.180" evidence="2"/>
<dbReference type="InterPro" id="IPR003374">
    <property type="entry name" value="ApbE-like_sf"/>
</dbReference>
<evidence type="ECO:0000256" key="7">
    <source>
        <dbReference type="ARBA" id="ARBA00022827"/>
    </source>
</evidence>
<gene>
    <name evidence="11" type="ORF">CARN7_1696</name>
</gene>
<keyword evidence="5" id="KW-0808">Transferase</keyword>
<comment type="catalytic activity">
    <reaction evidence="10">
        <text>L-threonyl-[protein] + FAD = FMN-L-threonyl-[protein] + AMP + H(+)</text>
        <dbReference type="Rhea" id="RHEA:36847"/>
        <dbReference type="Rhea" id="RHEA-COMP:11060"/>
        <dbReference type="Rhea" id="RHEA-COMP:11061"/>
        <dbReference type="ChEBI" id="CHEBI:15378"/>
        <dbReference type="ChEBI" id="CHEBI:30013"/>
        <dbReference type="ChEBI" id="CHEBI:57692"/>
        <dbReference type="ChEBI" id="CHEBI:74257"/>
        <dbReference type="ChEBI" id="CHEBI:456215"/>
        <dbReference type="EC" id="2.7.1.180"/>
    </reaction>
</comment>
<dbReference type="AlphaFoldDB" id="E6QUH0"/>
<dbReference type="InterPro" id="IPR024932">
    <property type="entry name" value="ApbE"/>
</dbReference>
<keyword evidence="7" id="KW-0274">FAD</keyword>
<evidence type="ECO:0000256" key="6">
    <source>
        <dbReference type="ARBA" id="ARBA00022723"/>
    </source>
</evidence>
<dbReference type="GO" id="GO:0046872">
    <property type="term" value="F:metal ion binding"/>
    <property type="evidence" value="ECO:0007669"/>
    <property type="project" value="UniProtKB-KW"/>
</dbReference>
<evidence type="ECO:0000256" key="1">
    <source>
        <dbReference type="ARBA" id="ARBA00001946"/>
    </source>
</evidence>
<dbReference type="SUPFAM" id="SSF143631">
    <property type="entry name" value="ApbE-like"/>
    <property type="match status" value="1"/>
</dbReference>
<dbReference type="PIRSF" id="PIRSF006268">
    <property type="entry name" value="ApbE"/>
    <property type="match status" value="1"/>
</dbReference>
<evidence type="ECO:0000313" key="11">
    <source>
        <dbReference type="EMBL" id="CBI10893.1"/>
    </source>
</evidence>
<dbReference type="Gene3D" id="3.10.520.10">
    <property type="entry name" value="ApbE-like domains"/>
    <property type="match status" value="1"/>
</dbReference>
<evidence type="ECO:0000256" key="8">
    <source>
        <dbReference type="ARBA" id="ARBA00022842"/>
    </source>
</evidence>
<dbReference type="GO" id="GO:0016740">
    <property type="term" value="F:transferase activity"/>
    <property type="evidence" value="ECO:0007669"/>
    <property type="project" value="UniProtKB-KW"/>
</dbReference>
<evidence type="ECO:0000256" key="10">
    <source>
        <dbReference type="ARBA" id="ARBA00048540"/>
    </source>
</evidence>
<organism evidence="11">
    <name type="scientific">mine drainage metagenome</name>
    <dbReference type="NCBI Taxonomy" id="410659"/>
    <lineage>
        <taxon>unclassified sequences</taxon>
        <taxon>metagenomes</taxon>
        <taxon>ecological metagenomes</taxon>
    </lineage>
</organism>
<evidence type="ECO:0000256" key="2">
    <source>
        <dbReference type="ARBA" id="ARBA00011955"/>
    </source>
</evidence>
<evidence type="ECO:0000256" key="9">
    <source>
        <dbReference type="ARBA" id="ARBA00031306"/>
    </source>
</evidence>
<dbReference type="PANTHER" id="PTHR30040">
    <property type="entry name" value="THIAMINE BIOSYNTHESIS LIPOPROTEIN APBE"/>
    <property type="match status" value="1"/>
</dbReference>
<keyword evidence="8" id="KW-0460">Magnesium</keyword>